<reference evidence="1 2" key="1">
    <citation type="journal article" date="2022" name="New Phytol.">
        <title>Ecological generalism drives hyperdiversity of secondary metabolite gene clusters in xylarialean endophytes.</title>
        <authorList>
            <person name="Franco M.E.E."/>
            <person name="Wisecaver J.H."/>
            <person name="Arnold A.E."/>
            <person name="Ju Y.M."/>
            <person name="Slot J.C."/>
            <person name="Ahrendt S."/>
            <person name="Moore L.P."/>
            <person name="Eastman K.E."/>
            <person name="Scott K."/>
            <person name="Konkel Z."/>
            <person name="Mondo S.J."/>
            <person name="Kuo A."/>
            <person name="Hayes R.D."/>
            <person name="Haridas S."/>
            <person name="Andreopoulos B."/>
            <person name="Riley R."/>
            <person name="LaButti K."/>
            <person name="Pangilinan J."/>
            <person name="Lipzen A."/>
            <person name="Amirebrahimi M."/>
            <person name="Yan J."/>
            <person name="Adam C."/>
            <person name="Keymanesh K."/>
            <person name="Ng V."/>
            <person name="Louie K."/>
            <person name="Northen T."/>
            <person name="Drula E."/>
            <person name="Henrissat B."/>
            <person name="Hsieh H.M."/>
            <person name="Youens-Clark K."/>
            <person name="Lutzoni F."/>
            <person name="Miadlikowska J."/>
            <person name="Eastwood D.C."/>
            <person name="Hamelin R.C."/>
            <person name="Grigoriev I.V."/>
            <person name="U'Ren J.M."/>
        </authorList>
    </citation>
    <scope>NUCLEOTIDE SEQUENCE [LARGE SCALE GENOMIC DNA]</scope>
    <source>
        <strain evidence="1 2">CBS 119005</strain>
    </source>
</reference>
<name>A0ACB9ZI42_9PEZI</name>
<sequence>MQEAGVRQQPGFACEECRRRKARCDRVQPRCGVCTEFDAACITVTKRPRRGPKKGQIDMMRSRIATLEWELRKQSGVKEPNPASPASDVPLEDVSLPTPSEPSIARPEQPCPDPDVNIFPDGITDQVAELTQQYLAWPMEMTMPDTAGAVAAAGRLDRDGNTVFGEQLELGDASSVMGSGDPEVSGWIRADLDDVYFDRVHKICPMVHQQRYFAWAGQENPSPARACLRSAMHTLAASMSAPYRSCVNVLYAESRYLLEESRRASDAIDSHSLAPRDKIQIEYVQAWLLLAHYESLRVNEWQAMITAGYAFRLVQMTRLHELDKLQTTGAPPMAGFEPNESFAETEERRRTFWVAYTLDYFLCWRSEWPLTLYEDMVSTRLPAPDANFQNNQPIITDHLADALAKGERNMSSLFSECIILATLHSRCMAYCKTSPRDNGQEPSRNARGRHESLAAAVARSRRHRRGKAWKMAR</sequence>
<evidence type="ECO:0000313" key="2">
    <source>
        <dbReference type="Proteomes" id="UP001497700"/>
    </source>
</evidence>
<accession>A0ACB9ZI42</accession>
<protein>
    <submittedName>
        <fullName evidence="1">Fungal-specific transcription factor domain-containing protein</fullName>
    </submittedName>
</protein>
<keyword evidence="2" id="KW-1185">Reference proteome</keyword>
<proteinExistence type="predicted"/>
<comment type="caution">
    <text evidence="1">The sequence shown here is derived from an EMBL/GenBank/DDBJ whole genome shotgun (WGS) entry which is preliminary data.</text>
</comment>
<dbReference type="EMBL" id="MU393421">
    <property type="protein sequence ID" value="KAI4871007.1"/>
    <property type="molecule type" value="Genomic_DNA"/>
</dbReference>
<dbReference type="Proteomes" id="UP001497700">
    <property type="component" value="Unassembled WGS sequence"/>
</dbReference>
<evidence type="ECO:0000313" key="1">
    <source>
        <dbReference type="EMBL" id="KAI4871007.1"/>
    </source>
</evidence>
<organism evidence="1 2">
    <name type="scientific">Hypoxylon rubiginosum</name>
    <dbReference type="NCBI Taxonomy" id="110542"/>
    <lineage>
        <taxon>Eukaryota</taxon>
        <taxon>Fungi</taxon>
        <taxon>Dikarya</taxon>
        <taxon>Ascomycota</taxon>
        <taxon>Pezizomycotina</taxon>
        <taxon>Sordariomycetes</taxon>
        <taxon>Xylariomycetidae</taxon>
        <taxon>Xylariales</taxon>
        <taxon>Hypoxylaceae</taxon>
        <taxon>Hypoxylon</taxon>
    </lineage>
</organism>
<gene>
    <name evidence="1" type="ORF">F4820DRAFT_750</name>
</gene>